<dbReference type="GeneID" id="41992331"/>
<dbReference type="Proteomes" id="UP000253153">
    <property type="component" value="Unassembled WGS sequence"/>
</dbReference>
<keyword evidence="3" id="KW-1185">Reference proteome</keyword>
<feature type="chain" id="PRO_5017025121" description="IgE-binding protein" evidence="1">
    <location>
        <begin position="18"/>
        <end position="191"/>
    </location>
</feature>
<keyword evidence="1" id="KW-0732">Signal</keyword>
<dbReference type="InterPro" id="IPR052820">
    <property type="entry name" value="PhiA_domain"/>
</dbReference>
<sequence>MKLALLLLTMTFAMVNAYYTLSVFSPKVPQIHARVINARNRAFIIGAAQPSTFCDLNNATECPDGTSTQVNANMTGLAAAVPGGQLIFVAPDGIISYPSAHSAMRPPGSQMGGFHPVHIISECQMPVTILMWSAENGNSGLWACPTARNMPVAKEAVLKATTGLFEGKGCLEVDGVEIQTAGDKFAAWAYT</sequence>
<dbReference type="PANTHER" id="PTHR42047:SF1">
    <property type="entry name" value="PROTEIN, PUTATIVE (AFU_ORTHOLOGUE AFUA_6G03560)-RELATED"/>
    <property type="match status" value="1"/>
</dbReference>
<organism evidence="2 3">
    <name type="scientific">Fusarium coffeatum</name>
    <dbReference type="NCBI Taxonomy" id="231269"/>
    <lineage>
        <taxon>Eukaryota</taxon>
        <taxon>Fungi</taxon>
        <taxon>Dikarya</taxon>
        <taxon>Ascomycota</taxon>
        <taxon>Pezizomycotina</taxon>
        <taxon>Sordariomycetes</taxon>
        <taxon>Hypocreomycetidae</taxon>
        <taxon>Hypocreales</taxon>
        <taxon>Nectriaceae</taxon>
        <taxon>Fusarium</taxon>
        <taxon>Fusarium incarnatum-equiseti species complex</taxon>
    </lineage>
</organism>
<evidence type="ECO:0000313" key="2">
    <source>
        <dbReference type="EMBL" id="RBR24396.1"/>
    </source>
</evidence>
<evidence type="ECO:0008006" key="4">
    <source>
        <dbReference type="Google" id="ProtNLM"/>
    </source>
</evidence>
<comment type="caution">
    <text evidence="2">The sequence shown here is derived from an EMBL/GenBank/DDBJ whole genome shotgun (WGS) entry which is preliminary data.</text>
</comment>
<dbReference type="RefSeq" id="XP_031018987.1">
    <property type="nucleotide sequence ID" value="XM_031157035.1"/>
</dbReference>
<dbReference type="PANTHER" id="PTHR42047">
    <property type="entry name" value="PROTEIN, PUTATIVE (AFU_ORTHOLOGUE AFUA_6G03560)-RELATED"/>
    <property type="match status" value="1"/>
</dbReference>
<dbReference type="EMBL" id="QKXC01000058">
    <property type="protein sequence ID" value="RBR24396.1"/>
    <property type="molecule type" value="Genomic_DNA"/>
</dbReference>
<reference evidence="2 3" key="1">
    <citation type="submission" date="2018-06" db="EMBL/GenBank/DDBJ databases">
        <title>Fusarium incarnatum-equiseti species complex species 28.</title>
        <authorList>
            <person name="Gardiner D.M."/>
        </authorList>
    </citation>
    <scope>NUCLEOTIDE SEQUENCE [LARGE SCALE GENOMIC DNA]</scope>
    <source>
        <strain evidence="2 3">FIESC_28</strain>
    </source>
</reference>
<evidence type="ECO:0000313" key="3">
    <source>
        <dbReference type="Proteomes" id="UP000253153"/>
    </source>
</evidence>
<proteinExistence type="predicted"/>
<feature type="signal peptide" evidence="1">
    <location>
        <begin position="1"/>
        <end position="17"/>
    </location>
</feature>
<gene>
    <name evidence="2" type="ORF">FIESC28_02886</name>
</gene>
<dbReference type="AlphaFoldDB" id="A0A366S6T2"/>
<protein>
    <recommendedName>
        <fullName evidence="4">IgE-binding protein</fullName>
    </recommendedName>
</protein>
<dbReference type="OrthoDB" id="5430620at2759"/>
<name>A0A366S6T2_9HYPO</name>
<evidence type="ECO:0000256" key="1">
    <source>
        <dbReference type="SAM" id="SignalP"/>
    </source>
</evidence>
<accession>A0A366S6T2</accession>